<reference evidence="1 2" key="1">
    <citation type="submission" date="2024-09" db="EMBL/GenBank/DDBJ databases">
        <title>Rethinking Asexuality: The Enigmatic Case of Functional Sexual Genes in Lepraria (Stereocaulaceae).</title>
        <authorList>
            <person name="Doellman M."/>
            <person name="Sun Y."/>
            <person name="Barcenas-Pena A."/>
            <person name="Lumbsch H.T."/>
            <person name="Grewe F."/>
        </authorList>
    </citation>
    <scope>NUCLEOTIDE SEQUENCE [LARGE SCALE GENOMIC DNA]</scope>
    <source>
        <strain evidence="1 2">Grewe 0041</strain>
    </source>
</reference>
<evidence type="ECO:0000313" key="2">
    <source>
        <dbReference type="Proteomes" id="UP001590951"/>
    </source>
</evidence>
<proteinExistence type="predicted"/>
<dbReference type="EMBL" id="JBHFEH010000014">
    <property type="protein sequence ID" value="KAL2054684.1"/>
    <property type="molecule type" value="Genomic_DNA"/>
</dbReference>
<gene>
    <name evidence="1" type="ORF">ABVK25_004988</name>
</gene>
<sequence>MTLVWGTHGSLQQLQLGFNEVASALVIGKIVGSVFTRRADAEIFSVMEKQYEVHVKAVPAWMQIFQFSRTGVIHGQGMRRLKCSHSMDDVDGHSLQGFVSMVVLCCRYVESMEQIVNTLNYFIYSAMI</sequence>
<keyword evidence="2" id="KW-1185">Reference proteome</keyword>
<comment type="caution">
    <text evidence="1">The sequence shown here is derived from an EMBL/GenBank/DDBJ whole genome shotgun (WGS) entry which is preliminary data.</text>
</comment>
<name>A0ABR4BA01_9LECA</name>
<accession>A0ABR4BA01</accession>
<organism evidence="1 2">
    <name type="scientific">Lepraria finkii</name>
    <dbReference type="NCBI Taxonomy" id="1340010"/>
    <lineage>
        <taxon>Eukaryota</taxon>
        <taxon>Fungi</taxon>
        <taxon>Dikarya</taxon>
        <taxon>Ascomycota</taxon>
        <taxon>Pezizomycotina</taxon>
        <taxon>Lecanoromycetes</taxon>
        <taxon>OSLEUM clade</taxon>
        <taxon>Lecanoromycetidae</taxon>
        <taxon>Lecanorales</taxon>
        <taxon>Lecanorineae</taxon>
        <taxon>Stereocaulaceae</taxon>
        <taxon>Lepraria</taxon>
    </lineage>
</organism>
<evidence type="ECO:0000313" key="1">
    <source>
        <dbReference type="EMBL" id="KAL2054684.1"/>
    </source>
</evidence>
<dbReference type="Proteomes" id="UP001590951">
    <property type="component" value="Unassembled WGS sequence"/>
</dbReference>
<protein>
    <submittedName>
        <fullName evidence="1">Uncharacterized protein</fullName>
    </submittedName>
</protein>